<evidence type="ECO:0000313" key="2">
    <source>
        <dbReference type="Proteomes" id="UP000463915"/>
    </source>
</evidence>
<name>A0A6B9LI40_9CAUD</name>
<dbReference type="GeneID" id="77924885"/>
<dbReference type="EMBL" id="MN813687">
    <property type="protein sequence ID" value="QHB37494.1"/>
    <property type="molecule type" value="Genomic_DNA"/>
</dbReference>
<reference evidence="1 2" key="1">
    <citation type="submission" date="2019-12" db="EMBL/GenBank/DDBJ databases">
        <authorList>
            <person name="Ayuk M.A."/>
            <person name="Robinson C.J."/>
            <person name="Anderson W.A."/>
            <person name="Ullah H."/>
            <person name="Gugssa A."/>
            <person name="Somiranjan G."/>
            <person name="Allen A."/>
            <person name="Lourds M.F."/>
            <person name="Quagraine B.K."/>
            <person name="Smith M."/>
            <person name="Moore M."/>
            <person name="Oliver J."/>
            <person name="Irabor E."/>
            <person name="Roy S.D."/>
            <person name="Bassey G."/>
            <person name="Louis B.N."/>
            <person name="Adu D."/>
            <person name="Akhimien C.E."/>
            <person name="Annor K."/>
            <person name="Archibald A."/>
            <person name="Ashagre K.C."/>
            <person name="Baity M.R."/>
            <person name="Barnes K.J."/>
            <person name="Barrios L.E."/>
            <person name="Black A.C."/>
            <person name="Bowen'Kauth M.S."/>
            <person name="Bowman K.N."/>
            <person name="Breaux D.L."/>
            <person name="Brooks J.A."/>
            <person name="Bwayili H.A."/>
            <person name="Caine T."/>
            <person name="Williams A.Y."/>
            <person name="Norris L.J."/>
            <person name="Nwozo E.O."/>
            <person name="Prosper P.L."/>
            <person name="Rankin N.A."/>
            <person name="Richardson K.M."/>
            <person name="Robinson D.M."/>
            <person name="Salters D.J."/>
            <person name="Savage M.A."/>
            <person name="Solomon S.M."/>
            <person name="Williams L.R."/>
            <person name="Curtis N."/>
            <person name="Garlena R.A."/>
            <person name="Russell D.A."/>
            <person name="Pope W.H."/>
            <person name="Jacobs-Sera D."/>
            <person name="Hatfull G.F."/>
        </authorList>
    </citation>
    <scope>NUCLEOTIDE SEQUENCE [LARGE SCALE GENOMIC DNA]</scope>
</reference>
<dbReference type="RefSeq" id="YP_010649339.1">
    <property type="nucleotide sequence ID" value="NC_070765.1"/>
</dbReference>
<proteinExistence type="predicted"/>
<keyword evidence="2" id="KW-1185">Reference proteome</keyword>
<dbReference type="Proteomes" id="UP000463915">
    <property type="component" value="Segment"/>
</dbReference>
<evidence type="ECO:0000313" key="1">
    <source>
        <dbReference type="EMBL" id="QHB37494.1"/>
    </source>
</evidence>
<gene>
    <name evidence="1" type="primary">90</name>
    <name evidence="1" type="ORF">SEA_ONYINYE_90</name>
</gene>
<accession>A0A6B9LI40</accession>
<protein>
    <submittedName>
        <fullName evidence="1">Uncharacterized protein</fullName>
    </submittedName>
</protein>
<dbReference type="KEGG" id="vg:77924885"/>
<organism evidence="1 2">
    <name type="scientific">Mycobacterium phage Onyinye</name>
    <dbReference type="NCBI Taxonomy" id="2686235"/>
    <lineage>
        <taxon>Viruses</taxon>
        <taxon>Duplodnaviria</taxon>
        <taxon>Heunggongvirae</taxon>
        <taxon>Uroviricota</taxon>
        <taxon>Caudoviricetes</taxon>
        <taxon>Onyinyevirus</taxon>
        <taxon>Onyinyevirus onyinye</taxon>
    </lineage>
</organism>
<sequence>MADERTWEERLKGGTGPFIGHPMLPIPLRDNRARTERVSTYVELGLLRFFEQYCARGGFRSVSEVVRRLAILGAVAEGYEVEGSA</sequence>